<comment type="cofactor">
    <cofactor evidence="1">
        <name>FMN</name>
        <dbReference type="ChEBI" id="CHEBI:58210"/>
    </cofactor>
</comment>
<evidence type="ECO:0000259" key="5">
    <source>
        <dbReference type="Pfam" id="PF01613"/>
    </source>
</evidence>
<feature type="domain" description="Flavin reductase like" evidence="5">
    <location>
        <begin position="9"/>
        <end position="104"/>
    </location>
</feature>
<evidence type="ECO:0000256" key="4">
    <source>
        <dbReference type="ARBA" id="ARBA00038054"/>
    </source>
</evidence>
<dbReference type="AlphaFoldDB" id="A0A0C3PNQ9"/>
<keyword evidence="3" id="KW-0288">FMN</keyword>
<name>A0A0C3PNQ9_PHLG1</name>
<organism evidence="6 7">
    <name type="scientific">Phlebiopsis gigantea (strain 11061_1 CR5-6)</name>
    <name type="common">White-rot fungus</name>
    <name type="synonym">Peniophora gigantea</name>
    <dbReference type="NCBI Taxonomy" id="745531"/>
    <lineage>
        <taxon>Eukaryota</taxon>
        <taxon>Fungi</taxon>
        <taxon>Dikarya</taxon>
        <taxon>Basidiomycota</taxon>
        <taxon>Agaricomycotina</taxon>
        <taxon>Agaricomycetes</taxon>
        <taxon>Polyporales</taxon>
        <taxon>Phanerochaetaceae</taxon>
        <taxon>Phlebiopsis</taxon>
    </lineage>
</organism>
<evidence type="ECO:0000256" key="3">
    <source>
        <dbReference type="ARBA" id="ARBA00022643"/>
    </source>
</evidence>
<accession>A0A0C3PNQ9</accession>
<evidence type="ECO:0000256" key="2">
    <source>
        <dbReference type="ARBA" id="ARBA00022630"/>
    </source>
</evidence>
<feature type="non-terminal residue" evidence="6">
    <location>
        <position position="1"/>
    </location>
</feature>
<dbReference type="Proteomes" id="UP000053257">
    <property type="component" value="Unassembled WGS sequence"/>
</dbReference>
<evidence type="ECO:0000313" key="7">
    <source>
        <dbReference type="Proteomes" id="UP000053257"/>
    </source>
</evidence>
<evidence type="ECO:0000313" key="6">
    <source>
        <dbReference type="EMBL" id="KIP08478.1"/>
    </source>
</evidence>
<dbReference type="Pfam" id="PF01613">
    <property type="entry name" value="Flavin_Reduct"/>
    <property type="match status" value="1"/>
</dbReference>
<proteinExistence type="inferred from homology"/>
<dbReference type="InterPro" id="IPR012349">
    <property type="entry name" value="Split_barrel_FMN-bd"/>
</dbReference>
<gene>
    <name evidence="6" type="ORF">PHLGIDRAFT_69237</name>
</gene>
<protein>
    <recommendedName>
        <fullName evidence="5">Flavin reductase like domain-containing protein</fullName>
    </recommendedName>
</protein>
<sequence>YKILTSTVIPRPIAFVSTISSDGIPNLAPMSYFSLVAHNPPLLSVSFSLSKGKPKDSRENILATKEFTVSIISEPFVEAANATSVDAPPEVDEWLLAGLTPEPSVSPR</sequence>
<reference evidence="6 7" key="1">
    <citation type="journal article" date="2014" name="PLoS Genet.">
        <title>Analysis of the Phlebiopsis gigantea genome, transcriptome and secretome provides insight into its pioneer colonization strategies of wood.</title>
        <authorList>
            <person name="Hori C."/>
            <person name="Ishida T."/>
            <person name="Igarashi K."/>
            <person name="Samejima M."/>
            <person name="Suzuki H."/>
            <person name="Master E."/>
            <person name="Ferreira P."/>
            <person name="Ruiz-Duenas F.J."/>
            <person name="Held B."/>
            <person name="Canessa P."/>
            <person name="Larrondo L.F."/>
            <person name="Schmoll M."/>
            <person name="Druzhinina I.S."/>
            <person name="Kubicek C.P."/>
            <person name="Gaskell J.A."/>
            <person name="Kersten P."/>
            <person name="St John F."/>
            <person name="Glasner J."/>
            <person name="Sabat G."/>
            <person name="Splinter BonDurant S."/>
            <person name="Syed K."/>
            <person name="Yadav J."/>
            <person name="Mgbeahuruike A.C."/>
            <person name="Kovalchuk A."/>
            <person name="Asiegbu F.O."/>
            <person name="Lackner G."/>
            <person name="Hoffmeister D."/>
            <person name="Rencoret J."/>
            <person name="Gutierrez A."/>
            <person name="Sun H."/>
            <person name="Lindquist E."/>
            <person name="Barry K."/>
            <person name="Riley R."/>
            <person name="Grigoriev I.V."/>
            <person name="Henrissat B."/>
            <person name="Kues U."/>
            <person name="Berka R.M."/>
            <person name="Martinez A.T."/>
            <person name="Covert S.F."/>
            <person name="Blanchette R.A."/>
            <person name="Cullen D."/>
        </authorList>
    </citation>
    <scope>NUCLEOTIDE SEQUENCE [LARGE SCALE GENOMIC DNA]</scope>
    <source>
        <strain evidence="6 7">11061_1 CR5-6</strain>
    </source>
</reference>
<dbReference type="OrthoDB" id="10250990at2759"/>
<dbReference type="EMBL" id="KN840479">
    <property type="protein sequence ID" value="KIP08478.1"/>
    <property type="molecule type" value="Genomic_DNA"/>
</dbReference>
<dbReference type="PANTHER" id="PTHR33798:SF5">
    <property type="entry name" value="FLAVIN REDUCTASE LIKE DOMAIN-CONTAINING PROTEIN"/>
    <property type="match status" value="1"/>
</dbReference>
<dbReference type="GO" id="GO:0010181">
    <property type="term" value="F:FMN binding"/>
    <property type="evidence" value="ECO:0007669"/>
    <property type="project" value="InterPro"/>
</dbReference>
<evidence type="ECO:0000256" key="1">
    <source>
        <dbReference type="ARBA" id="ARBA00001917"/>
    </source>
</evidence>
<dbReference type="Gene3D" id="2.30.110.10">
    <property type="entry name" value="Electron Transport, Fmn-binding Protein, Chain A"/>
    <property type="match status" value="1"/>
</dbReference>
<dbReference type="InterPro" id="IPR002563">
    <property type="entry name" value="Flavin_Rdtase-like_dom"/>
</dbReference>
<keyword evidence="7" id="KW-1185">Reference proteome</keyword>
<dbReference type="PANTHER" id="PTHR33798">
    <property type="entry name" value="FLAVOPROTEIN OXYGENASE"/>
    <property type="match status" value="1"/>
</dbReference>
<keyword evidence="2" id="KW-0285">Flavoprotein</keyword>
<dbReference type="HOGENOM" id="CLU_155583_0_0_1"/>
<comment type="similarity">
    <text evidence="4">Belongs to the flavoredoxin family.</text>
</comment>
<dbReference type="SUPFAM" id="SSF50475">
    <property type="entry name" value="FMN-binding split barrel"/>
    <property type="match status" value="1"/>
</dbReference>